<name>A0A223I141_THETR</name>
<dbReference type="EMBL" id="CP016893">
    <property type="protein sequence ID" value="AST58448.1"/>
    <property type="molecule type" value="Genomic_DNA"/>
</dbReference>
<protein>
    <recommendedName>
        <fullName evidence="6 7">Small ribosomal subunit protein uS4</fullName>
    </recommendedName>
</protein>
<dbReference type="FunFam" id="3.10.290.10:FF:000001">
    <property type="entry name" value="30S ribosomal protein S4"/>
    <property type="match status" value="1"/>
</dbReference>
<accession>A0A223I141</accession>
<dbReference type="Pfam" id="PF01479">
    <property type="entry name" value="S4"/>
    <property type="match status" value="1"/>
</dbReference>
<comment type="function">
    <text evidence="7">With S5 and S12 plays an important role in translational accuracy.</text>
</comment>
<dbReference type="SUPFAM" id="SSF55174">
    <property type="entry name" value="Alpha-L RNA-binding motif"/>
    <property type="match status" value="1"/>
</dbReference>
<keyword evidence="5 7" id="KW-0687">Ribonucleoprotein</keyword>
<evidence type="ECO:0000313" key="11">
    <source>
        <dbReference type="EMBL" id="AST58448.1"/>
    </source>
</evidence>
<evidence type="ECO:0000256" key="2">
    <source>
        <dbReference type="ARBA" id="ARBA00022730"/>
    </source>
</evidence>
<keyword evidence="2 7" id="KW-0699">rRNA-binding</keyword>
<reference evidence="11 12" key="1">
    <citation type="submission" date="2016-08" db="EMBL/GenBank/DDBJ databases">
        <title>A novel genetic cassette of butanologenic Thermoanaerobacterium thermosaccharolyticum that directly convert cellulose to butanol.</title>
        <authorList>
            <person name="Li T."/>
            <person name="He J."/>
        </authorList>
    </citation>
    <scope>NUCLEOTIDE SEQUENCE [LARGE SCALE GENOMIC DNA]</scope>
    <source>
        <strain evidence="11 12">TG57</strain>
    </source>
</reference>
<feature type="domain" description="RNA-binding S4" evidence="9">
    <location>
        <begin position="93"/>
        <end position="157"/>
    </location>
</feature>
<dbReference type="NCBIfam" id="NF003717">
    <property type="entry name" value="PRK05327.1"/>
    <property type="match status" value="1"/>
</dbReference>
<comment type="function">
    <text evidence="7">One of the primary rRNA binding proteins, it binds directly to 16S rRNA where it nucleates assembly of the body of the 30S subunit.</text>
</comment>
<dbReference type="InterPro" id="IPR005709">
    <property type="entry name" value="Ribosomal_uS4_bac-type"/>
</dbReference>
<dbReference type="NCBIfam" id="TIGR01017">
    <property type="entry name" value="rpsD_bact"/>
    <property type="match status" value="1"/>
</dbReference>
<sequence length="198" mass="22853">MARTVAPKHRMCRIVGHPLCGSPKCPSLKRPYAPGQHGLARGKKLSEYGRRLLEKQKLKSIYNVRERQYRRYFEKALKSKEPTSEKLLSLLERRLDNIVYRMGFAPTIYSARQLVSHGHILVNDKKVNIPSYEVNVGDVVSVKEKSRNMPLIKQSIGTNDIPPYINVNVDKMEGKLIKMPRRSEIPVEIDDHLLVEFY</sequence>
<evidence type="ECO:0000313" key="12">
    <source>
        <dbReference type="Proteomes" id="UP000214975"/>
    </source>
</evidence>
<dbReference type="Gene3D" id="3.10.290.10">
    <property type="entry name" value="RNA-binding S4 domain"/>
    <property type="match status" value="1"/>
</dbReference>
<gene>
    <name evidence="7" type="primary">rpsD</name>
    <name evidence="11" type="ORF">Thert_02592</name>
</gene>
<evidence type="ECO:0000256" key="1">
    <source>
        <dbReference type="ARBA" id="ARBA00007465"/>
    </source>
</evidence>
<keyword evidence="3 7" id="KW-0694">RNA-binding</keyword>
<dbReference type="Pfam" id="PF00163">
    <property type="entry name" value="Ribosomal_S4"/>
    <property type="match status" value="1"/>
</dbReference>
<dbReference type="InterPro" id="IPR018079">
    <property type="entry name" value="Ribosomal_uS4_CS"/>
</dbReference>
<evidence type="ECO:0000256" key="4">
    <source>
        <dbReference type="ARBA" id="ARBA00022980"/>
    </source>
</evidence>
<evidence type="ECO:0000259" key="10">
    <source>
        <dbReference type="SMART" id="SM01390"/>
    </source>
</evidence>
<dbReference type="GO" id="GO:0042274">
    <property type="term" value="P:ribosomal small subunit biogenesis"/>
    <property type="evidence" value="ECO:0007669"/>
    <property type="project" value="TreeGrafter"/>
</dbReference>
<organism evidence="11 12">
    <name type="scientific">Thermoanaerobacterium thermosaccharolyticum</name>
    <name type="common">Clostridium thermosaccharolyticum</name>
    <dbReference type="NCBI Taxonomy" id="1517"/>
    <lineage>
        <taxon>Bacteria</taxon>
        <taxon>Bacillati</taxon>
        <taxon>Bacillota</taxon>
        <taxon>Clostridia</taxon>
        <taxon>Thermoanaerobacterales</taxon>
        <taxon>Thermoanaerobacteraceae</taxon>
        <taxon>Thermoanaerobacterium</taxon>
    </lineage>
</organism>
<evidence type="ECO:0000256" key="3">
    <source>
        <dbReference type="ARBA" id="ARBA00022884"/>
    </source>
</evidence>
<dbReference type="PROSITE" id="PS50889">
    <property type="entry name" value="S4"/>
    <property type="match status" value="1"/>
</dbReference>
<evidence type="ECO:0000256" key="6">
    <source>
        <dbReference type="ARBA" id="ARBA00035254"/>
    </source>
</evidence>
<dbReference type="SMART" id="SM00363">
    <property type="entry name" value="S4"/>
    <property type="match status" value="1"/>
</dbReference>
<dbReference type="Gene3D" id="1.10.1050.10">
    <property type="entry name" value="Ribosomal Protein S4 Delta 41, Chain A, domain 1"/>
    <property type="match status" value="1"/>
</dbReference>
<dbReference type="GO" id="GO:0019843">
    <property type="term" value="F:rRNA binding"/>
    <property type="evidence" value="ECO:0007669"/>
    <property type="project" value="UniProtKB-UniRule"/>
</dbReference>
<feature type="domain" description="Small ribosomal subunit protein uS4 N-terminal" evidence="10">
    <location>
        <begin position="3"/>
        <end position="92"/>
    </location>
</feature>
<evidence type="ECO:0000256" key="7">
    <source>
        <dbReference type="HAMAP-Rule" id="MF_01306"/>
    </source>
</evidence>
<dbReference type="PANTHER" id="PTHR11831:SF4">
    <property type="entry name" value="SMALL RIBOSOMAL SUBUNIT PROTEIN US4M"/>
    <property type="match status" value="1"/>
</dbReference>
<comment type="subunit">
    <text evidence="7">Part of the 30S ribosomal subunit. Contacts protein S5. The interaction surface between S4 and S5 is involved in control of translational fidelity.</text>
</comment>
<dbReference type="RefSeq" id="WP_094397743.1">
    <property type="nucleotide sequence ID" value="NZ_CP016893.1"/>
</dbReference>
<dbReference type="InterPro" id="IPR036986">
    <property type="entry name" value="S4_RNA-bd_sf"/>
</dbReference>
<dbReference type="PROSITE" id="PS00632">
    <property type="entry name" value="RIBOSOMAL_S4"/>
    <property type="match status" value="1"/>
</dbReference>
<proteinExistence type="inferred from homology"/>
<dbReference type="HAMAP" id="MF_01306_B">
    <property type="entry name" value="Ribosomal_uS4_B"/>
    <property type="match status" value="1"/>
</dbReference>
<dbReference type="AlphaFoldDB" id="A0A223I141"/>
<evidence type="ECO:0000259" key="9">
    <source>
        <dbReference type="SMART" id="SM00363"/>
    </source>
</evidence>
<dbReference type="InterPro" id="IPR022801">
    <property type="entry name" value="Ribosomal_uS4"/>
</dbReference>
<dbReference type="InterPro" id="IPR002942">
    <property type="entry name" value="S4_RNA-bd"/>
</dbReference>
<comment type="similarity">
    <text evidence="1 7 8">Belongs to the universal ribosomal protein uS4 family.</text>
</comment>
<dbReference type="Proteomes" id="UP000214975">
    <property type="component" value="Chromosome"/>
</dbReference>
<dbReference type="GO" id="GO:0006412">
    <property type="term" value="P:translation"/>
    <property type="evidence" value="ECO:0007669"/>
    <property type="project" value="UniProtKB-UniRule"/>
</dbReference>
<dbReference type="SMART" id="SM01390">
    <property type="entry name" value="Ribosomal_S4"/>
    <property type="match status" value="1"/>
</dbReference>
<keyword evidence="4 7" id="KW-0689">Ribosomal protein</keyword>
<dbReference type="InterPro" id="IPR001912">
    <property type="entry name" value="Ribosomal_uS4_N"/>
</dbReference>
<dbReference type="GO" id="GO:0003735">
    <property type="term" value="F:structural constituent of ribosome"/>
    <property type="evidence" value="ECO:0007669"/>
    <property type="project" value="InterPro"/>
</dbReference>
<dbReference type="CDD" id="cd00165">
    <property type="entry name" value="S4"/>
    <property type="match status" value="1"/>
</dbReference>
<dbReference type="GO" id="GO:0015935">
    <property type="term" value="C:small ribosomal subunit"/>
    <property type="evidence" value="ECO:0007669"/>
    <property type="project" value="InterPro"/>
</dbReference>
<evidence type="ECO:0000256" key="8">
    <source>
        <dbReference type="RuleBase" id="RU003699"/>
    </source>
</evidence>
<dbReference type="PANTHER" id="PTHR11831">
    <property type="entry name" value="30S 40S RIBOSOMAL PROTEIN"/>
    <property type="match status" value="1"/>
</dbReference>
<evidence type="ECO:0000256" key="5">
    <source>
        <dbReference type="ARBA" id="ARBA00023274"/>
    </source>
</evidence>